<dbReference type="eggNOG" id="ENOG5032GC4">
    <property type="taxonomic scope" value="Bacteria"/>
</dbReference>
<proteinExistence type="predicted"/>
<accession>F5Y040</accession>
<evidence type="ECO:0000256" key="1">
    <source>
        <dbReference type="SAM" id="MobiDB-lite"/>
    </source>
</evidence>
<dbReference type="STRING" id="365046.Rta_34760"/>
<evidence type="ECO:0000256" key="2">
    <source>
        <dbReference type="SAM" id="SignalP"/>
    </source>
</evidence>
<evidence type="ECO:0000313" key="3">
    <source>
        <dbReference type="EMBL" id="AEG94589.1"/>
    </source>
</evidence>
<dbReference type="PATRIC" id="fig|365046.3.peg.3563"/>
<feature type="signal peptide" evidence="2">
    <location>
        <begin position="1"/>
        <end position="19"/>
    </location>
</feature>
<evidence type="ECO:0000313" key="4">
    <source>
        <dbReference type="Proteomes" id="UP000008385"/>
    </source>
</evidence>
<gene>
    <name evidence="3" type="ordered locus">Rta_34760</name>
</gene>
<dbReference type="RefSeq" id="WP_013902820.1">
    <property type="nucleotide sequence ID" value="NC_015677.1"/>
</dbReference>
<dbReference type="PROSITE" id="PS51257">
    <property type="entry name" value="PROKAR_LIPOPROTEIN"/>
    <property type="match status" value="1"/>
</dbReference>
<dbReference type="KEGG" id="rta:Rta_34760"/>
<organism evidence="3 4">
    <name type="scientific">Ramlibacter tataouinensis (strain ATCC BAA-407 / DSM 14655 / LMG 21543 / TTB310)</name>
    <dbReference type="NCBI Taxonomy" id="365046"/>
    <lineage>
        <taxon>Bacteria</taxon>
        <taxon>Pseudomonadati</taxon>
        <taxon>Pseudomonadota</taxon>
        <taxon>Betaproteobacteria</taxon>
        <taxon>Burkholderiales</taxon>
        <taxon>Comamonadaceae</taxon>
        <taxon>Ramlibacter</taxon>
    </lineage>
</organism>
<dbReference type="HOGENOM" id="CLU_1801895_0_0_4"/>
<feature type="region of interest" description="Disordered" evidence="1">
    <location>
        <begin position="108"/>
        <end position="133"/>
    </location>
</feature>
<feature type="chain" id="PRO_5003329217" evidence="2">
    <location>
        <begin position="20"/>
        <end position="133"/>
    </location>
</feature>
<protein>
    <submittedName>
        <fullName evidence="3">Uncharacterized protein</fullName>
    </submittedName>
</protein>
<dbReference type="Proteomes" id="UP000008385">
    <property type="component" value="Chromosome"/>
</dbReference>
<sequence>MNKHRVGAGRAARSACVLAALLGLGACSSVGFGIGIPVGPVSLGVGVGSGGVSAGVGTGVGPVGVGVGVNQRGQVIGGAGVGASVPVGGGPVRAGVGVGTGTVLYDPNRPSTAPVVPQAGARPPASAADQIAP</sequence>
<keyword evidence="2" id="KW-0732">Signal</keyword>
<name>F5Y040_RAMTT</name>
<reference evidence="4" key="1">
    <citation type="submission" date="2006-01" db="EMBL/GenBank/DDBJ databases">
        <title>Genome of the cyst-dividing bacterium Ramlibacter tataouinensis.</title>
        <authorList>
            <person name="Barakat M."/>
            <person name="Ortet P."/>
            <person name="De Luca G."/>
            <person name="Jourlin-Castelli C."/>
            <person name="Ansaldi M."/>
            <person name="Py B."/>
            <person name="Fichant G."/>
            <person name="Coutinho P."/>
            <person name="Voulhoux R."/>
            <person name="Bastien O."/>
            <person name="Roy S."/>
            <person name="Marechal E."/>
            <person name="Henrissat B."/>
            <person name="Quentin Y."/>
            <person name="Noirot P."/>
            <person name="Filloux A."/>
            <person name="Mejean V."/>
            <person name="DuBow M."/>
            <person name="Barras F."/>
            <person name="Heulin T."/>
        </authorList>
    </citation>
    <scope>NUCLEOTIDE SEQUENCE [LARGE SCALE GENOMIC DNA]</scope>
    <source>
        <strain evidence="4">ATCC BAA-407 / DSM 14655 / LMG 21543 / TTB310</strain>
    </source>
</reference>
<dbReference type="AlphaFoldDB" id="F5Y040"/>
<dbReference type="EMBL" id="CP000245">
    <property type="protein sequence ID" value="AEG94589.1"/>
    <property type="molecule type" value="Genomic_DNA"/>
</dbReference>
<reference evidence="3 4" key="2">
    <citation type="journal article" date="2011" name="PLoS ONE">
        <title>The Cyst-Dividing Bacterium Ramlibacter tataouinensis TTB310 Genome Reveals a Well-Stocked Toolbox for Adaptation to a Desert Environment.</title>
        <authorList>
            <person name="De Luca G."/>
            <person name="Barakat M."/>
            <person name="Ortet P."/>
            <person name="Fochesato S."/>
            <person name="Jourlin-Castelli C."/>
            <person name="Ansaldi M."/>
            <person name="Py B."/>
            <person name="Fichant G."/>
            <person name="Coutinho P.M."/>
            <person name="Voulhoux R."/>
            <person name="Bastien O."/>
            <person name="Marechal E."/>
            <person name="Henrissat B."/>
            <person name="Quentin Y."/>
            <person name="Noirot P."/>
            <person name="Filloux A."/>
            <person name="Mejean V."/>
            <person name="Dubow M.S."/>
            <person name="Barras F."/>
            <person name="Barbe V."/>
            <person name="Weissenbach J."/>
            <person name="Mihalcescu I."/>
            <person name="Vermeglio A."/>
            <person name="Achouak W."/>
            <person name="Heulin T."/>
        </authorList>
    </citation>
    <scope>NUCLEOTIDE SEQUENCE [LARGE SCALE GENOMIC DNA]</scope>
    <source>
        <strain evidence="4">ATCC BAA-407 / DSM 14655 / LMG 21543 / TTB310</strain>
    </source>
</reference>
<keyword evidence="4" id="KW-1185">Reference proteome</keyword>